<evidence type="ECO:0000256" key="8">
    <source>
        <dbReference type="ARBA" id="ARBA00022989"/>
    </source>
</evidence>
<dbReference type="CDD" id="cd20177">
    <property type="entry name" value="Dpy19"/>
    <property type="match status" value="1"/>
</dbReference>
<evidence type="ECO:0000313" key="14">
    <source>
        <dbReference type="Proteomes" id="UP000887572"/>
    </source>
</evidence>
<dbReference type="InterPro" id="IPR000218">
    <property type="entry name" value="Ribosomal_uL14"/>
</dbReference>
<comment type="similarity">
    <text evidence="3">Belongs to the universal ribosomal protein uL14 family.</text>
</comment>
<evidence type="ECO:0000256" key="10">
    <source>
        <dbReference type="ARBA" id="ARBA00023274"/>
    </source>
</evidence>
<dbReference type="GO" id="GO:0006412">
    <property type="term" value="P:translation"/>
    <property type="evidence" value="ECO:0007669"/>
    <property type="project" value="InterPro"/>
</dbReference>
<feature type="transmembrane region" description="Helical" evidence="13">
    <location>
        <begin position="359"/>
        <end position="377"/>
    </location>
</feature>
<dbReference type="GO" id="GO:0003735">
    <property type="term" value="F:structural constituent of ribosome"/>
    <property type="evidence" value="ECO:0007669"/>
    <property type="project" value="InterPro"/>
</dbReference>
<keyword evidence="4" id="KW-0328">Glycosyltransferase</keyword>
<keyword evidence="10" id="KW-0687">Ribonucleoprotein</keyword>
<feature type="transmembrane region" description="Helical" evidence="13">
    <location>
        <begin position="389"/>
        <end position="407"/>
    </location>
</feature>
<dbReference type="Pfam" id="PF10034">
    <property type="entry name" value="Dpy19"/>
    <property type="match status" value="1"/>
</dbReference>
<feature type="transmembrane region" description="Helical" evidence="13">
    <location>
        <begin position="570"/>
        <end position="590"/>
    </location>
</feature>
<evidence type="ECO:0000256" key="3">
    <source>
        <dbReference type="ARBA" id="ARBA00010745"/>
    </source>
</evidence>
<evidence type="ECO:0000256" key="7">
    <source>
        <dbReference type="ARBA" id="ARBA00022980"/>
    </source>
</evidence>
<evidence type="ECO:0000256" key="13">
    <source>
        <dbReference type="SAM" id="Phobius"/>
    </source>
</evidence>
<feature type="transmembrane region" description="Helical" evidence="13">
    <location>
        <begin position="457"/>
        <end position="477"/>
    </location>
</feature>
<dbReference type="InterPro" id="IPR047462">
    <property type="entry name" value="Dpy19"/>
</dbReference>
<evidence type="ECO:0000256" key="9">
    <source>
        <dbReference type="ARBA" id="ARBA00023136"/>
    </source>
</evidence>
<evidence type="ECO:0000256" key="6">
    <source>
        <dbReference type="ARBA" id="ARBA00022692"/>
    </source>
</evidence>
<keyword evidence="7" id="KW-0689">Ribosomal protein</keyword>
<dbReference type="InterPro" id="IPR036853">
    <property type="entry name" value="Ribosomal_uL14_sf"/>
</dbReference>
<protein>
    <recommendedName>
        <fullName evidence="11">Large ribosomal subunit protein uL14</fullName>
    </recommendedName>
    <alternativeName>
        <fullName evidence="12">60S ribosomal protein L23</fullName>
    </alternativeName>
</protein>
<accession>A0A914HA04</accession>
<dbReference type="WBParaSite" id="Gr19_v10_g15594.t2">
    <property type="protein sequence ID" value="Gr19_v10_g15594.t2"/>
    <property type="gene ID" value="Gr19_v10_g15594"/>
</dbReference>
<dbReference type="GO" id="GO:1990904">
    <property type="term" value="C:ribonucleoprotein complex"/>
    <property type="evidence" value="ECO:0007669"/>
    <property type="project" value="UniProtKB-KW"/>
</dbReference>
<feature type="transmembrane region" description="Helical" evidence="13">
    <location>
        <begin position="529"/>
        <end position="546"/>
    </location>
</feature>
<dbReference type="PROSITE" id="PS00049">
    <property type="entry name" value="RIBOSOMAL_L14"/>
    <property type="match status" value="1"/>
</dbReference>
<dbReference type="SUPFAM" id="SSF50193">
    <property type="entry name" value="Ribosomal protein L14"/>
    <property type="match status" value="1"/>
</dbReference>
<dbReference type="GO" id="GO:0005637">
    <property type="term" value="C:nuclear inner membrane"/>
    <property type="evidence" value="ECO:0007669"/>
    <property type="project" value="TreeGrafter"/>
</dbReference>
<keyword evidence="6 13" id="KW-0812">Transmembrane</keyword>
<dbReference type="HAMAP" id="MF_01367">
    <property type="entry name" value="Ribosomal_uL14"/>
    <property type="match status" value="1"/>
</dbReference>
<evidence type="ECO:0000256" key="4">
    <source>
        <dbReference type="ARBA" id="ARBA00022676"/>
    </source>
</evidence>
<evidence type="ECO:0000256" key="1">
    <source>
        <dbReference type="ARBA" id="ARBA00004141"/>
    </source>
</evidence>
<evidence type="ECO:0000256" key="11">
    <source>
        <dbReference type="ARBA" id="ARBA00035199"/>
    </source>
</evidence>
<dbReference type="CDD" id="cd00337">
    <property type="entry name" value="Ribosomal_uL14"/>
    <property type="match status" value="1"/>
</dbReference>
<evidence type="ECO:0000313" key="15">
    <source>
        <dbReference type="WBParaSite" id="Gr19_v10_g15594.t2"/>
    </source>
</evidence>
<dbReference type="FunFam" id="2.40.150.20:FF:000007">
    <property type="entry name" value="50S ribosomal protein L14"/>
    <property type="match status" value="1"/>
</dbReference>
<proteinExistence type="inferred from homology"/>
<keyword evidence="14" id="KW-1185">Reference proteome</keyword>
<organism evidence="14 15">
    <name type="scientific">Globodera rostochiensis</name>
    <name type="common">Golden nematode worm</name>
    <name type="synonym">Heterodera rostochiensis</name>
    <dbReference type="NCBI Taxonomy" id="31243"/>
    <lineage>
        <taxon>Eukaryota</taxon>
        <taxon>Metazoa</taxon>
        <taxon>Ecdysozoa</taxon>
        <taxon>Nematoda</taxon>
        <taxon>Chromadorea</taxon>
        <taxon>Rhabditida</taxon>
        <taxon>Tylenchina</taxon>
        <taxon>Tylenchomorpha</taxon>
        <taxon>Tylenchoidea</taxon>
        <taxon>Heteroderidae</taxon>
        <taxon>Heteroderinae</taxon>
        <taxon>Globodera</taxon>
    </lineage>
</organism>
<evidence type="ECO:0000256" key="12">
    <source>
        <dbReference type="ARBA" id="ARBA00035326"/>
    </source>
</evidence>
<comment type="subcellular location">
    <subcellularLocation>
        <location evidence="1">Membrane</location>
        <topology evidence="1">Multi-pass membrane protein</topology>
    </subcellularLocation>
</comment>
<dbReference type="GO" id="GO:0000030">
    <property type="term" value="F:mannosyltransferase activity"/>
    <property type="evidence" value="ECO:0007669"/>
    <property type="project" value="InterPro"/>
</dbReference>
<dbReference type="SMART" id="SM01374">
    <property type="entry name" value="Ribosomal_L14"/>
    <property type="match status" value="1"/>
</dbReference>
<dbReference type="Pfam" id="PF00238">
    <property type="entry name" value="Ribosomal_L14"/>
    <property type="match status" value="1"/>
</dbReference>
<dbReference type="Gene3D" id="2.40.150.20">
    <property type="entry name" value="Ribosomal protein L14"/>
    <property type="match status" value="1"/>
</dbReference>
<dbReference type="PANTHER" id="PTHR31488">
    <property type="entry name" value="DPY-19-LIKE 1, LIKE (H. SAPIENS)"/>
    <property type="match status" value="1"/>
</dbReference>
<evidence type="ECO:0000256" key="2">
    <source>
        <dbReference type="ARBA" id="ARBA00008744"/>
    </source>
</evidence>
<sequence>MSKRGRGGASGAKFRVSLALPVGAVINCADNTGAKNLFVIAVYGIRGRLNRMPSAAVGDMFVCSVKKGKPELRKKVLQAVVVRQRKQYRRKDGTFIYFEDNAGVIVNNKGEMKGSAITGPVAKDLVGAKLLLNEMISVRTRRSLVVLTAIALWVGYGKYLFHLFENSRFFSHLSDAEREMTYRTEMGLYFSFYKTLISSDFSTWQNHLLKDNVTEYGHSINTLQRFNLYSEVLVALAFRCYKSVTKYFELNDQECWRVNRGADLSPIESCEGLGNSHYFYVRSVFAVAGSVLPSIFIGGTIFSGYTGGLMAASAFIFNQGEATRVQWTPPLRESFAYPMFVAQIVLLTHILKSGRLSRFAAIAFTFFTTAFCVFWQLSPFIVGTQLGSLLFAYSLGFVPLLLLSSLWRLFTLSFLLSLGLLFGNVMLLNSLFFTSLFSIKLILLVRPLLLRLSPLPLFSLAHLVLYASGTIGTKLLLQRLFNITADNHVADLLFAKFTDSHTFHTRLYTCAPEFDFLDFETIRKLTNTWLLPLGALSILLLINALFKTEILSGNWRNVSKNHDGKAHVEMLYNAMQLGCFCVMALVVMRLKLFATPQLCLLCSWTVNRDLLGARLAPFRLILAALLLAGMTSRGWTNVREQLQIQGEYNNPEQERLFHWIDKNTKKNAVFAGTMALMANVKLSTLRPIFNHPHYESEEVRNRTLLVYSLYSRKPLDEVHLSLQSVGIQFYVLQPPQCIEAHPKSACSYLAMWDEQDTANRGRPSLCHRILEEGRGGGGGQQIAPFRPVYWSSSYVVLAL</sequence>
<feature type="transmembrane region" description="Helical" evidence="13">
    <location>
        <begin position="143"/>
        <end position="161"/>
    </location>
</feature>
<keyword evidence="8 13" id="KW-1133">Transmembrane helix</keyword>
<dbReference type="InterPro" id="IPR019972">
    <property type="entry name" value="Ribosomal_uL14_CS"/>
</dbReference>
<keyword evidence="9 13" id="KW-0472">Membrane</keyword>
<feature type="transmembrane region" description="Helical" evidence="13">
    <location>
        <begin position="611"/>
        <end position="630"/>
    </location>
</feature>
<comment type="similarity">
    <text evidence="2">Belongs to the dpy-19 family.</text>
</comment>
<dbReference type="InterPro" id="IPR018732">
    <property type="entry name" value="Dpy-19/Dpy-19-like"/>
</dbReference>
<dbReference type="PANTHER" id="PTHR31488:SF1">
    <property type="entry name" value="C-MANNOSYLTRANSFERASE DPY19L1"/>
    <property type="match status" value="1"/>
</dbReference>
<feature type="transmembrane region" description="Helical" evidence="13">
    <location>
        <begin position="414"/>
        <end position="437"/>
    </location>
</feature>
<dbReference type="Proteomes" id="UP000887572">
    <property type="component" value="Unplaced"/>
</dbReference>
<dbReference type="AlphaFoldDB" id="A0A914HA04"/>
<reference evidence="15" key="1">
    <citation type="submission" date="2022-11" db="UniProtKB">
        <authorList>
            <consortium name="WormBaseParasite"/>
        </authorList>
    </citation>
    <scope>IDENTIFICATION</scope>
</reference>
<dbReference type="GO" id="GO:0005840">
    <property type="term" value="C:ribosome"/>
    <property type="evidence" value="ECO:0007669"/>
    <property type="project" value="UniProtKB-KW"/>
</dbReference>
<evidence type="ECO:0000256" key="5">
    <source>
        <dbReference type="ARBA" id="ARBA00022679"/>
    </source>
</evidence>
<name>A0A914HA04_GLORO</name>
<keyword evidence="5" id="KW-0808">Transferase</keyword>